<name>A0A6J4CWJ7_9VIRU</name>
<dbReference type="GO" id="GO:0006351">
    <property type="term" value="P:DNA-templated transcription"/>
    <property type="evidence" value="ECO:0007669"/>
    <property type="project" value="InterPro"/>
</dbReference>
<dbReference type="GO" id="GO:0003968">
    <property type="term" value="F:RNA-directed RNA polymerase activity"/>
    <property type="evidence" value="ECO:0007669"/>
    <property type="project" value="UniProtKB-KW"/>
</dbReference>
<evidence type="ECO:0000256" key="2">
    <source>
        <dbReference type="ARBA" id="ARBA00022679"/>
    </source>
</evidence>
<dbReference type="InterPro" id="IPR001205">
    <property type="entry name" value="RNA-dir_pol_C"/>
</dbReference>
<keyword evidence="2" id="KW-0808">Transferase</keyword>
<dbReference type="InterPro" id="IPR043502">
    <property type="entry name" value="DNA/RNA_pol_sf"/>
</dbReference>
<sequence>MSLSTVRNYLAEKYQHLKQEWRNYQRSDYSTGLPSIDADDEDLRRDLLRARNPHDEYIKTDEYKHNAQQTLESIKQQDIDKHEPFEFYTPLSDDTIPHNRRPHPGIIQLPYYYHSTNPVYTTEDLPETGFRIHPIIDYLITNKYPRYRKYIEKYVRPLGTTDATFTDFNREQKDIAAIPEDRKTQVLQHVKRFLNAQKYLPLHFVDFQYASLPLHTGTGYHQRHNYKLRTHAKYAHHKDYHQKPTSKGYYLNSFLQIARTQVHHIKEFCLPFNPTNLSPTKIIEHLKHFLLSHPTILFTRNHISDRDGALKQRPVYAVDDLFLCLEVMLTFPLLVMARKMDCCIMYGLETIRGGNHYLDWLAKKYKSYFTIDWSSFDQRLPRVITDIYYTDFLESLIVISHGYQPTWEYMVYPDLTAEKLFYRVTNMLHFLHTWYNNMVFLTADGYAYLRTTAGVPSGLFNTQYLDSFGNLFLIIDGFIEFGFTDIEIEQITLFIMGDDNSGFTTWQIGLLEKFISWFESYAFDRYNMVLSKTKSIITTMRNRIETLSYTCNFGMPTRPLPKLVAQLCYPEHGPNDKYMSARAIGIAYAAAGMDPTFHKFCEDLYYSFLPYAAPMTKDTMERISKHLPGQFKMLDAYFETIDLTKFPTLHQVREIYSYWHGPLDFQPKWNKAHFVSDPDKIPPSAMTVAEYRQLHNIRRPPVISVFEA</sequence>
<evidence type="ECO:0000256" key="3">
    <source>
        <dbReference type="ARBA" id="ARBA00022695"/>
    </source>
</evidence>
<proteinExistence type="predicted"/>
<evidence type="ECO:0000256" key="4">
    <source>
        <dbReference type="ARBA" id="ARBA00022953"/>
    </source>
</evidence>
<feature type="domain" description="RNA-directed RNA polymerase C-terminal" evidence="5">
    <location>
        <begin position="334"/>
        <end position="508"/>
    </location>
</feature>
<gene>
    <name evidence="6" type="primary">RdRp</name>
</gene>
<dbReference type="Pfam" id="PF00680">
    <property type="entry name" value="RdRP_1"/>
    <property type="match status" value="1"/>
</dbReference>
<dbReference type="GO" id="GO:0003723">
    <property type="term" value="F:RNA binding"/>
    <property type="evidence" value="ECO:0007669"/>
    <property type="project" value="InterPro"/>
</dbReference>
<dbReference type="SUPFAM" id="SSF56672">
    <property type="entry name" value="DNA/RNA polymerases"/>
    <property type="match status" value="1"/>
</dbReference>
<evidence type="ECO:0000259" key="5">
    <source>
        <dbReference type="Pfam" id="PF00680"/>
    </source>
</evidence>
<dbReference type="EMBL" id="LC533398">
    <property type="protein sequence ID" value="BCD56387.1"/>
    <property type="molecule type" value="Genomic_RNA"/>
</dbReference>
<keyword evidence="1 6" id="KW-0696">RNA-directed RNA polymerase</keyword>
<reference evidence="6" key="1">
    <citation type="submission" date="2020-03" db="EMBL/GenBank/DDBJ databases">
        <title>Diverged and active partitiviruses in Lichen.</title>
        <authorList>
            <person name="Urayama S."/>
            <person name="Takaki Y."/>
            <person name="Nunoura T."/>
        </authorList>
    </citation>
    <scope>NUCLEOTIDE SEQUENCE</scope>
    <source>
        <strain evidence="6">2019Feb-04-01</strain>
    </source>
</reference>
<evidence type="ECO:0000256" key="1">
    <source>
        <dbReference type="ARBA" id="ARBA00022484"/>
    </source>
</evidence>
<accession>A0A6J4CWJ7</accession>
<evidence type="ECO:0000313" key="6">
    <source>
        <dbReference type="EMBL" id="BCD56387.1"/>
    </source>
</evidence>
<protein>
    <submittedName>
        <fullName evidence="6">Putative RNA-dependent RNA polymerase</fullName>
    </submittedName>
</protein>
<organism evidence="6">
    <name type="scientific">Lichen partiti-like RNA virus sp</name>
    <dbReference type="NCBI Taxonomy" id="2726938"/>
    <lineage>
        <taxon>Viruses</taxon>
        <taxon>Riboviria</taxon>
        <taxon>Orthornavirae</taxon>
        <taxon>Pisuviricota</taxon>
        <taxon>Duplopiviricetes</taxon>
        <taxon>Durnavirales</taxon>
        <taxon>Partitiviridae</taxon>
    </lineage>
</organism>
<keyword evidence="4" id="KW-0693">Viral RNA replication</keyword>
<keyword evidence="3" id="KW-0548">Nucleotidyltransferase</keyword>